<gene>
    <name evidence="2" type="ORF">CSUI_003832</name>
</gene>
<feature type="region of interest" description="Disordered" evidence="1">
    <location>
        <begin position="142"/>
        <end position="220"/>
    </location>
</feature>
<protein>
    <submittedName>
        <fullName evidence="2">Methyltransferase</fullName>
    </submittedName>
</protein>
<feature type="compositionally biased region" description="Basic residues" evidence="1">
    <location>
        <begin position="209"/>
        <end position="220"/>
    </location>
</feature>
<keyword evidence="3" id="KW-1185">Reference proteome</keyword>
<evidence type="ECO:0000313" key="3">
    <source>
        <dbReference type="Proteomes" id="UP000221165"/>
    </source>
</evidence>
<sequence>MTLATTSPCLTTRCTYTPSLRLKDGRRMTYHCYRQPNKLSRSHRATSFVFAFPEFIRGLKRSDRIGNNIYWSSYVHTNSSPRPARRFCTNLVLLLCSSLRLFFDNPSILIHRSSSFNARLSRVCSAPSSLFGHSVTHGSLDTQTSEDYEIEGKKRRKRDSKHASEDVEKESRKKKRRISWERKGEVPDEPLEGVVAKRAGKLPTARTEKRMRSKPPRLSS</sequence>
<dbReference type="RefSeq" id="XP_067923990.1">
    <property type="nucleotide sequence ID" value="XM_068064027.1"/>
</dbReference>
<feature type="compositionally biased region" description="Basic and acidic residues" evidence="1">
    <location>
        <begin position="161"/>
        <end position="171"/>
    </location>
</feature>
<evidence type="ECO:0000256" key="1">
    <source>
        <dbReference type="SAM" id="MobiDB-lite"/>
    </source>
</evidence>
<feature type="non-terminal residue" evidence="2">
    <location>
        <position position="220"/>
    </location>
</feature>
<name>A0A2C6L3W9_9APIC</name>
<accession>A0A2C6L3W9</accession>
<dbReference type="GO" id="GO:0008168">
    <property type="term" value="F:methyltransferase activity"/>
    <property type="evidence" value="ECO:0007669"/>
    <property type="project" value="UniProtKB-KW"/>
</dbReference>
<dbReference type="VEuPathDB" id="ToxoDB:CSUI_003832"/>
<dbReference type="EMBL" id="MIGC01001733">
    <property type="protein sequence ID" value="PHJ22313.1"/>
    <property type="molecule type" value="Genomic_DNA"/>
</dbReference>
<proteinExistence type="predicted"/>
<keyword evidence="2" id="KW-0808">Transferase</keyword>
<comment type="caution">
    <text evidence="2">The sequence shown here is derived from an EMBL/GenBank/DDBJ whole genome shotgun (WGS) entry which is preliminary data.</text>
</comment>
<dbReference type="GeneID" id="94427238"/>
<evidence type="ECO:0000313" key="2">
    <source>
        <dbReference type="EMBL" id="PHJ22313.1"/>
    </source>
</evidence>
<keyword evidence="2" id="KW-0489">Methyltransferase</keyword>
<dbReference type="GO" id="GO:0032259">
    <property type="term" value="P:methylation"/>
    <property type="evidence" value="ECO:0007669"/>
    <property type="project" value="UniProtKB-KW"/>
</dbReference>
<dbReference type="AlphaFoldDB" id="A0A2C6L3W9"/>
<reference evidence="2 3" key="1">
    <citation type="journal article" date="2017" name="Int. J. Parasitol.">
        <title>The genome of the protozoan parasite Cystoisospora suis and a reverse vaccinology approach to identify vaccine candidates.</title>
        <authorList>
            <person name="Palmieri N."/>
            <person name="Shrestha A."/>
            <person name="Ruttkowski B."/>
            <person name="Beck T."/>
            <person name="Vogl C."/>
            <person name="Tomley F."/>
            <person name="Blake D.P."/>
            <person name="Joachim A."/>
        </authorList>
    </citation>
    <scope>NUCLEOTIDE SEQUENCE [LARGE SCALE GENOMIC DNA]</scope>
    <source>
        <strain evidence="2 3">Wien I</strain>
    </source>
</reference>
<dbReference type="Proteomes" id="UP000221165">
    <property type="component" value="Unassembled WGS sequence"/>
</dbReference>
<organism evidence="2 3">
    <name type="scientific">Cystoisospora suis</name>
    <dbReference type="NCBI Taxonomy" id="483139"/>
    <lineage>
        <taxon>Eukaryota</taxon>
        <taxon>Sar</taxon>
        <taxon>Alveolata</taxon>
        <taxon>Apicomplexa</taxon>
        <taxon>Conoidasida</taxon>
        <taxon>Coccidia</taxon>
        <taxon>Eucoccidiorida</taxon>
        <taxon>Eimeriorina</taxon>
        <taxon>Sarcocystidae</taxon>
        <taxon>Cystoisospora</taxon>
    </lineage>
</organism>